<reference evidence="2" key="1">
    <citation type="submission" date="2021-02" db="EMBL/GenBank/DDBJ databases">
        <authorList>
            <person name="Dougan E. K."/>
            <person name="Rhodes N."/>
            <person name="Thang M."/>
            <person name="Chan C."/>
        </authorList>
    </citation>
    <scope>NUCLEOTIDE SEQUENCE</scope>
</reference>
<dbReference type="OrthoDB" id="273345at2759"/>
<feature type="region of interest" description="Disordered" evidence="1">
    <location>
        <begin position="101"/>
        <end position="120"/>
    </location>
</feature>
<dbReference type="EMBL" id="CAJNJA010064097">
    <property type="protein sequence ID" value="CAE7881486.1"/>
    <property type="molecule type" value="Genomic_DNA"/>
</dbReference>
<protein>
    <submittedName>
        <fullName evidence="2">Fdxacb1 protein</fullName>
    </submittedName>
</protein>
<proteinExistence type="predicted"/>
<feature type="non-terminal residue" evidence="2">
    <location>
        <position position="1"/>
    </location>
</feature>
<evidence type="ECO:0000256" key="1">
    <source>
        <dbReference type="SAM" id="MobiDB-lite"/>
    </source>
</evidence>
<evidence type="ECO:0000313" key="2">
    <source>
        <dbReference type="EMBL" id="CAE7881486.1"/>
    </source>
</evidence>
<keyword evidence="3" id="KW-1185">Reference proteome</keyword>
<sequence>ELLGSFLKAAEGILAEAGEVVVSLLRGQGGTAAEAEQRRPKDTWQAMELGLEAGLLLRHVGSCPMKDLAELGYTTTGFRGQGLRDATAQVFQVRACRLRCPSSASTTSASGLAPISATRR</sequence>
<name>A0A813AX30_9DINO</name>
<dbReference type="Proteomes" id="UP000601435">
    <property type="component" value="Unassembled WGS sequence"/>
</dbReference>
<comment type="caution">
    <text evidence="2">The sequence shown here is derived from an EMBL/GenBank/DDBJ whole genome shotgun (WGS) entry which is preliminary data.</text>
</comment>
<accession>A0A813AX30</accession>
<gene>
    <name evidence="2" type="primary">Fdxacb1</name>
    <name evidence="2" type="ORF">SNEC2469_LOCUS28955</name>
</gene>
<organism evidence="2 3">
    <name type="scientific">Symbiodinium necroappetens</name>
    <dbReference type="NCBI Taxonomy" id="1628268"/>
    <lineage>
        <taxon>Eukaryota</taxon>
        <taxon>Sar</taxon>
        <taxon>Alveolata</taxon>
        <taxon>Dinophyceae</taxon>
        <taxon>Suessiales</taxon>
        <taxon>Symbiodiniaceae</taxon>
        <taxon>Symbiodinium</taxon>
    </lineage>
</organism>
<evidence type="ECO:0000313" key="3">
    <source>
        <dbReference type="Proteomes" id="UP000601435"/>
    </source>
</evidence>
<dbReference type="AlphaFoldDB" id="A0A813AX30"/>